<name>A0A3P7LUN8_DIBLA</name>
<dbReference type="AlphaFoldDB" id="A0A3P7LUN8"/>
<keyword evidence="3" id="KW-1185">Reference proteome</keyword>
<accession>A0A3P7LUN8</accession>
<dbReference type="Proteomes" id="UP000281553">
    <property type="component" value="Unassembled WGS sequence"/>
</dbReference>
<dbReference type="OrthoDB" id="10033291at2759"/>
<protein>
    <submittedName>
        <fullName evidence="2">Uncharacterized protein</fullName>
    </submittedName>
</protein>
<feature type="region of interest" description="Disordered" evidence="1">
    <location>
        <begin position="178"/>
        <end position="213"/>
    </location>
</feature>
<dbReference type="Gene3D" id="3.10.20.90">
    <property type="entry name" value="Phosphatidylinositol 3-kinase Catalytic Subunit, Chain A, domain 1"/>
    <property type="match status" value="1"/>
</dbReference>
<dbReference type="EMBL" id="UYRU01060088">
    <property type="protein sequence ID" value="VDN14703.1"/>
    <property type="molecule type" value="Genomic_DNA"/>
</dbReference>
<organism evidence="2 3">
    <name type="scientific">Dibothriocephalus latus</name>
    <name type="common">Fish tapeworm</name>
    <name type="synonym">Diphyllobothrium latum</name>
    <dbReference type="NCBI Taxonomy" id="60516"/>
    <lineage>
        <taxon>Eukaryota</taxon>
        <taxon>Metazoa</taxon>
        <taxon>Spiralia</taxon>
        <taxon>Lophotrochozoa</taxon>
        <taxon>Platyhelminthes</taxon>
        <taxon>Cestoda</taxon>
        <taxon>Eucestoda</taxon>
        <taxon>Diphyllobothriidea</taxon>
        <taxon>Diphyllobothriidae</taxon>
        <taxon>Dibothriocephalus</taxon>
    </lineage>
</organism>
<evidence type="ECO:0000313" key="2">
    <source>
        <dbReference type="EMBL" id="VDN14703.1"/>
    </source>
</evidence>
<proteinExistence type="predicted"/>
<evidence type="ECO:0000256" key="1">
    <source>
        <dbReference type="SAM" id="MobiDB-lite"/>
    </source>
</evidence>
<evidence type="ECO:0000313" key="3">
    <source>
        <dbReference type="Proteomes" id="UP000281553"/>
    </source>
</evidence>
<reference evidence="2 3" key="1">
    <citation type="submission" date="2018-11" db="EMBL/GenBank/DDBJ databases">
        <authorList>
            <consortium name="Pathogen Informatics"/>
        </authorList>
    </citation>
    <scope>NUCLEOTIDE SEQUENCE [LARGE SCALE GENOMIC DNA]</scope>
</reference>
<sequence>MSVIDHQRPQSASRRNKLHFFTLRSSKNSRSSERPSIFNVFPDTETELSLVDLNKSNDADGRCLRIFCEKIKEGTCFKTICIKDTTTVGECIDDLTHLIFEPSEIHKLMNPESLVMFEAVGRIKQNPGTASQSSAGELLVNTEFTEVSSHPLVPNQRVMDVFSLMKPASGLSRRLELRPKQPPARTPTAIKSDRLSPETTYFGQDGITPLPHSNGADMSPDIHLLRNKYFPTKLANQPHLLLLKGSRPERDSLMHDLSPLFNGSKVKLSIGLSSKDDIRLYLPPGSNRNKSGTGTASPVSLCIREVGTRKSLCLVIPTQWNLPQCGDVITVFHNWFDVSRETPVERYLQPGDILRLEARQLAYIFLFKDPSSIPEHELKLGFLSLPPTSSVSESLIGTPSSNRVNHVLQMLFPDGDGAGWMTDGSVTFIMTKPWPGLPNVTVAAACYAHLTRSTVIAYAAAHRSEKQVQRTLEYLLGAVGSTLTNEIDALESSFRYGCGFREFESIFGFMKPPKTSITLS</sequence>
<gene>
    <name evidence="2" type="ORF">DILT_LOCUS10534</name>
</gene>